<sequence>MVIHICGTCKKQFYKKSGLTQHQNASKKCYPRDAPSEELEGCKCGYCNKILSSPEKLKIHHNRYHLHADNNPVKFKKNHFVPEQQSAHDKKKNVSRYVSDKHKKIILERQNYRCANEPGTCLYRLEDFSCVLWETNRKGFLLRQVVNSIMSLNSV</sequence>
<organism evidence="2">
    <name type="scientific">viral metagenome</name>
    <dbReference type="NCBI Taxonomy" id="1070528"/>
    <lineage>
        <taxon>unclassified sequences</taxon>
        <taxon>metagenomes</taxon>
        <taxon>organismal metagenomes</taxon>
    </lineage>
</organism>
<dbReference type="AlphaFoldDB" id="A0A6C0C9L5"/>
<dbReference type="PROSITE" id="PS50157">
    <property type="entry name" value="ZINC_FINGER_C2H2_2"/>
    <property type="match status" value="2"/>
</dbReference>
<evidence type="ECO:0000313" key="2">
    <source>
        <dbReference type="EMBL" id="QHT00359.1"/>
    </source>
</evidence>
<reference evidence="2" key="1">
    <citation type="journal article" date="2020" name="Nature">
        <title>Giant virus diversity and host interactions through global metagenomics.</title>
        <authorList>
            <person name="Schulz F."/>
            <person name="Roux S."/>
            <person name="Paez-Espino D."/>
            <person name="Jungbluth S."/>
            <person name="Walsh D.A."/>
            <person name="Denef V.J."/>
            <person name="McMahon K.D."/>
            <person name="Konstantinidis K.T."/>
            <person name="Eloe-Fadrosh E.A."/>
            <person name="Kyrpides N.C."/>
            <person name="Woyke T."/>
        </authorList>
    </citation>
    <scope>NUCLEOTIDE SEQUENCE</scope>
    <source>
        <strain evidence="2">GVMAG-M-3300020192-26</strain>
    </source>
</reference>
<name>A0A6C0C9L5_9ZZZZ</name>
<proteinExistence type="predicted"/>
<dbReference type="PROSITE" id="PS00028">
    <property type="entry name" value="ZINC_FINGER_C2H2_1"/>
    <property type="match status" value="1"/>
</dbReference>
<dbReference type="EMBL" id="MN739354">
    <property type="protein sequence ID" value="QHT00359.1"/>
    <property type="molecule type" value="Genomic_DNA"/>
</dbReference>
<feature type="domain" description="C2H2-type" evidence="1">
    <location>
        <begin position="4"/>
        <end position="35"/>
    </location>
</feature>
<dbReference type="Gene3D" id="3.30.160.60">
    <property type="entry name" value="Classic Zinc Finger"/>
    <property type="match status" value="1"/>
</dbReference>
<dbReference type="InterPro" id="IPR013087">
    <property type="entry name" value="Znf_C2H2_type"/>
</dbReference>
<accession>A0A6C0C9L5</accession>
<protein>
    <recommendedName>
        <fullName evidence="1">C2H2-type domain-containing protein</fullName>
    </recommendedName>
</protein>
<feature type="domain" description="C2H2-type" evidence="1">
    <location>
        <begin position="42"/>
        <end position="72"/>
    </location>
</feature>
<evidence type="ECO:0000259" key="1">
    <source>
        <dbReference type="PROSITE" id="PS50157"/>
    </source>
</evidence>